<organism evidence="5 6">
    <name type="scientific">Ramularia collo-cygni</name>
    <dbReference type="NCBI Taxonomy" id="112498"/>
    <lineage>
        <taxon>Eukaryota</taxon>
        <taxon>Fungi</taxon>
        <taxon>Dikarya</taxon>
        <taxon>Ascomycota</taxon>
        <taxon>Pezizomycotina</taxon>
        <taxon>Dothideomycetes</taxon>
        <taxon>Dothideomycetidae</taxon>
        <taxon>Mycosphaerellales</taxon>
        <taxon>Mycosphaerellaceae</taxon>
        <taxon>Ramularia</taxon>
    </lineage>
</organism>
<gene>
    <name evidence="5" type="ORF">RCC_03832</name>
</gene>
<evidence type="ECO:0000313" key="6">
    <source>
        <dbReference type="Proteomes" id="UP000225277"/>
    </source>
</evidence>
<name>A0A2D3VBX7_9PEZI</name>
<dbReference type="OrthoDB" id="10027013at2759"/>
<dbReference type="SUPFAM" id="SSF53335">
    <property type="entry name" value="S-adenosyl-L-methionine-dependent methyltransferases"/>
    <property type="match status" value="1"/>
</dbReference>
<dbReference type="AlphaFoldDB" id="A0A2D3VBX7"/>
<dbReference type="GO" id="GO:0008757">
    <property type="term" value="F:S-adenosylmethionine-dependent methyltransferase activity"/>
    <property type="evidence" value="ECO:0007669"/>
    <property type="project" value="InterPro"/>
</dbReference>
<keyword evidence="2" id="KW-0489">Methyltransferase</keyword>
<sequence>MATSGLDSRAQTGFTKSAAYDSHRPTYSASIVDFLLEQLRVAGKEHATIVDVAAGTGKFTEALAARDEKFRIIAVEPHADMRDVLAKKQLDGVTVVDGLAGSMPTIDDESVDAVTVAQGFHWFANLDSFREIHRVLKPHGVLGLVWNIEDYNAPRDHKASTPWEAVAQDLTFSVAEESGDVAPRFRHGQWRKVFDEQIKKTPMSILIASDDQMFSLPIGEHTEPFEIALSKEKAWDRYCTLGHIAALEGERLERTKKTFMDAISGPDVEKNADGHVIVHGKTHAFWSSKIPAEGRRGLTKVEHAEE</sequence>
<dbReference type="Gene3D" id="3.40.50.150">
    <property type="entry name" value="Vaccinia Virus protein VP39"/>
    <property type="match status" value="1"/>
</dbReference>
<dbReference type="Pfam" id="PF08241">
    <property type="entry name" value="Methyltransf_11"/>
    <property type="match status" value="1"/>
</dbReference>
<evidence type="ECO:0000259" key="4">
    <source>
        <dbReference type="Pfam" id="PF08241"/>
    </source>
</evidence>
<dbReference type="Proteomes" id="UP000225277">
    <property type="component" value="Unassembled WGS sequence"/>
</dbReference>
<dbReference type="CDD" id="cd02440">
    <property type="entry name" value="AdoMet_MTases"/>
    <property type="match status" value="1"/>
</dbReference>
<dbReference type="RefSeq" id="XP_023624883.1">
    <property type="nucleotide sequence ID" value="XM_023769115.1"/>
</dbReference>
<dbReference type="GeneID" id="35599021"/>
<evidence type="ECO:0000256" key="3">
    <source>
        <dbReference type="ARBA" id="ARBA00022679"/>
    </source>
</evidence>
<evidence type="ECO:0000256" key="2">
    <source>
        <dbReference type="ARBA" id="ARBA00022603"/>
    </source>
</evidence>
<dbReference type="InterPro" id="IPR013216">
    <property type="entry name" value="Methyltransf_11"/>
</dbReference>
<evidence type="ECO:0000256" key="1">
    <source>
        <dbReference type="ARBA" id="ARBA00008361"/>
    </source>
</evidence>
<keyword evidence="3" id="KW-0808">Transferase</keyword>
<dbReference type="PANTHER" id="PTHR44942">
    <property type="entry name" value="METHYLTRANSF_11 DOMAIN-CONTAINING PROTEIN"/>
    <property type="match status" value="1"/>
</dbReference>
<dbReference type="PANTHER" id="PTHR44942:SF4">
    <property type="entry name" value="METHYLTRANSFERASE TYPE 11 DOMAIN-CONTAINING PROTEIN"/>
    <property type="match status" value="1"/>
</dbReference>
<keyword evidence="6" id="KW-1185">Reference proteome</keyword>
<feature type="domain" description="Methyltransferase type 11" evidence="4">
    <location>
        <begin position="50"/>
        <end position="142"/>
    </location>
</feature>
<dbReference type="InterPro" id="IPR051052">
    <property type="entry name" value="Diverse_substrate_MTase"/>
</dbReference>
<protein>
    <recommendedName>
        <fullName evidence="4">Methyltransferase type 11 domain-containing protein</fullName>
    </recommendedName>
</protein>
<proteinExistence type="inferred from homology"/>
<dbReference type="GO" id="GO:0032259">
    <property type="term" value="P:methylation"/>
    <property type="evidence" value="ECO:0007669"/>
    <property type="project" value="UniProtKB-KW"/>
</dbReference>
<reference evidence="5 6" key="1">
    <citation type="submission" date="2016-03" db="EMBL/GenBank/DDBJ databases">
        <authorList>
            <person name="Ploux O."/>
        </authorList>
    </citation>
    <scope>NUCLEOTIDE SEQUENCE [LARGE SCALE GENOMIC DNA]</scope>
    <source>
        <strain evidence="5 6">URUG2</strain>
    </source>
</reference>
<dbReference type="STRING" id="112498.A0A2D3VBX7"/>
<comment type="similarity">
    <text evidence="1">Belongs to the methyltransferase superfamily.</text>
</comment>
<dbReference type="EMBL" id="FJUY01000005">
    <property type="protein sequence ID" value="CZT17993.1"/>
    <property type="molecule type" value="Genomic_DNA"/>
</dbReference>
<accession>A0A2D3VBX7</accession>
<evidence type="ECO:0000313" key="5">
    <source>
        <dbReference type="EMBL" id="CZT17993.1"/>
    </source>
</evidence>
<dbReference type="InterPro" id="IPR029063">
    <property type="entry name" value="SAM-dependent_MTases_sf"/>
</dbReference>